<comment type="subcellular location">
    <subcellularLocation>
        <location evidence="1">Nucleus</location>
    </subcellularLocation>
</comment>
<dbReference type="Pfam" id="PF03810">
    <property type="entry name" value="IBN_N"/>
    <property type="match status" value="1"/>
</dbReference>
<feature type="domain" description="Importin N-terminal" evidence="6">
    <location>
        <begin position="9"/>
        <end position="88"/>
    </location>
</feature>
<evidence type="ECO:0000259" key="6">
    <source>
        <dbReference type="PROSITE" id="PS50166"/>
    </source>
</evidence>
<evidence type="ECO:0000256" key="3">
    <source>
        <dbReference type="ARBA" id="ARBA00022448"/>
    </source>
</evidence>
<dbReference type="PANTHER" id="PTHR10997">
    <property type="entry name" value="IMPORTIN-7, 8, 11"/>
    <property type="match status" value="1"/>
</dbReference>
<accession>A0AAD9MLZ1</accession>
<dbReference type="EMBL" id="JASFZW010000012">
    <property type="protein sequence ID" value="KAK2076111.1"/>
    <property type="molecule type" value="Genomic_DNA"/>
</dbReference>
<dbReference type="InterPro" id="IPR001494">
    <property type="entry name" value="Importin-beta_N"/>
</dbReference>
<name>A0AAD9MLZ1_PROWI</name>
<evidence type="ECO:0000313" key="7">
    <source>
        <dbReference type="EMBL" id="KAK2076111.1"/>
    </source>
</evidence>
<evidence type="ECO:0000256" key="2">
    <source>
        <dbReference type="ARBA" id="ARBA00007991"/>
    </source>
</evidence>
<dbReference type="Pfam" id="PF25758">
    <property type="entry name" value="TPR_IPO11"/>
    <property type="match status" value="1"/>
</dbReference>
<comment type="caution">
    <text evidence="7">The sequence shown here is derived from an EMBL/GenBank/DDBJ whole genome shotgun (WGS) entry which is preliminary data.</text>
</comment>
<dbReference type="InterPro" id="IPR058669">
    <property type="entry name" value="TPR_IPO7/11-like"/>
</dbReference>
<keyword evidence="3" id="KW-0813">Transport</keyword>
<dbReference type="PROSITE" id="PS50166">
    <property type="entry name" value="IMPORTIN_B_NT"/>
    <property type="match status" value="1"/>
</dbReference>
<evidence type="ECO:0000313" key="8">
    <source>
        <dbReference type="Proteomes" id="UP001255856"/>
    </source>
</evidence>
<comment type="similarity">
    <text evidence="2">Belongs to the importin beta family.</text>
</comment>
<dbReference type="PANTHER" id="PTHR10997:SF70">
    <property type="entry name" value="IMPORTIN N-TERMINAL DOMAIN-CONTAINING PROTEIN"/>
    <property type="match status" value="1"/>
</dbReference>
<feature type="region of interest" description="Disordered" evidence="5">
    <location>
        <begin position="588"/>
        <end position="613"/>
    </location>
</feature>
<dbReference type="SMART" id="SM00913">
    <property type="entry name" value="IBN_N"/>
    <property type="match status" value="1"/>
</dbReference>
<dbReference type="GO" id="GO:0005635">
    <property type="term" value="C:nuclear envelope"/>
    <property type="evidence" value="ECO:0007669"/>
    <property type="project" value="TreeGrafter"/>
</dbReference>
<keyword evidence="8" id="KW-1185">Reference proteome</keyword>
<organism evidence="7 8">
    <name type="scientific">Prototheca wickerhamii</name>
    <dbReference type="NCBI Taxonomy" id="3111"/>
    <lineage>
        <taxon>Eukaryota</taxon>
        <taxon>Viridiplantae</taxon>
        <taxon>Chlorophyta</taxon>
        <taxon>core chlorophytes</taxon>
        <taxon>Trebouxiophyceae</taxon>
        <taxon>Chlorellales</taxon>
        <taxon>Chlorellaceae</taxon>
        <taxon>Prototheca</taxon>
    </lineage>
</organism>
<proteinExistence type="inferred from homology"/>
<dbReference type="SUPFAM" id="SSF48371">
    <property type="entry name" value="ARM repeat"/>
    <property type="match status" value="1"/>
</dbReference>
<reference evidence="7" key="1">
    <citation type="submission" date="2021-01" db="EMBL/GenBank/DDBJ databases">
        <authorList>
            <person name="Eckstrom K.M.E."/>
        </authorList>
    </citation>
    <scope>NUCLEOTIDE SEQUENCE</scope>
    <source>
        <strain evidence="7">UVCC 0001</strain>
    </source>
</reference>
<gene>
    <name evidence="7" type="ORF">QBZ16_001447</name>
</gene>
<dbReference type="GO" id="GO:0031267">
    <property type="term" value="F:small GTPase binding"/>
    <property type="evidence" value="ECO:0007669"/>
    <property type="project" value="InterPro"/>
</dbReference>
<dbReference type="GO" id="GO:0006606">
    <property type="term" value="P:protein import into nucleus"/>
    <property type="evidence" value="ECO:0007669"/>
    <property type="project" value="TreeGrafter"/>
</dbReference>
<dbReference type="Gene3D" id="1.25.10.10">
    <property type="entry name" value="Leucine-rich Repeat Variant"/>
    <property type="match status" value="1"/>
</dbReference>
<dbReference type="GO" id="GO:0005829">
    <property type="term" value="C:cytosol"/>
    <property type="evidence" value="ECO:0007669"/>
    <property type="project" value="TreeGrafter"/>
</dbReference>
<keyword evidence="4" id="KW-0539">Nucleus</keyword>
<sequence>MDATSRVAAQKRLQEWETDSTSGFVGSLLSIVQSGSEVVEELRLMAAVVAKNAVGSSWRKTMGTREWSRVPDSERAYVRATALSCLISDPSPRVAVQLALLISNLARFDVPRPWDTLLAELVSVAGVDSPLPPAGKLRALKALKHTIRALKGKRFAIEAPQGLISLSDASLTELTTQIDRDRKALAEQLRALLAPLHAGWSSTLPTLLSGGELAEACGLHAAACLAAEAEALSAVVDLGSAAPAFHTLMSDGAAAAGRLAQLLGEAARGPRGPLLCKCWERLLGCALAGLDRHALAFAEHVPDWAGLCASTALLGLDAGTLHHIRTKSRVLLTRFTARVLIQPLYRPDVVELHATGALGYIQGDAAVAALPALEAARDALDALLAPERCGALVEAVVTKYIALSPEELEEWAADPESLARQVDVETSPDADTPRPCGVALLECMLERRREPVAAALVEAARSLQAAPRTHATVLLAEATYRAIGECFAHVRPQVDFAGWYAAELRGVLLAEDDAALLGAEAAADATRALDASILRARALWLVGVCGEELAPDAWEEAFALCVRHERGADLVVALMAVSASTSLVAQRAPERRRARGHGAAALGPTALEDPAFPLDDEGAAGLESAEIECEMHLAAVRARVDAHAAACYGLLARVEESESMVRVLHAVSAAVELLGPSLGPHLGAITDALPGVWAAIAAKRGGEGPGAAARLHAALIGVLAHLVARLGLAAVREPRVAALLAPLLLHATDLASSEAEPLLDDGLRLWRAVLQHSADVGPLLRDMLAARFAPLVARGQDLLALYGIAEGYALLGGAAELAGVLPALGERVAESIGKVLRAGPQDARRGAALPAPQSPSLGGGLRAARKATLAADDIQEAFSAATLVQLLLRELPRGEGMPPSLLGPLRAACELAGADFGGAVMRLPARAVSVLEAALEVVCAALWHDPAAWRVVEAAGGEAHATRLLDRWISMSLTVDMAELFIAALATSARARRHESAVALAALLCADAAPQLRDPQRAARVIVLGLKCVREGPAYRRDLESIQENIQTSTQRAQDADQLVLRRLQLAISDPITQVDVAETVRAAAQRVAGLHGEAALLAALEALDPSFPDQLRAVMQGGEEKDMLAALEAMHLQRAPDDEAVTVLPTAR</sequence>
<dbReference type="InterPro" id="IPR011989">
    <property type="entry name" value="ARM-like"/>
</dbReference>
<evidence type="ECO:0000256" key="4">
    <source>
        <dbReference type="ARBA" id="ARBA00023242"/>
    </source>
</evidence>
<evidence type="ECO:0000256" key="1">
    <source>
        <dbReference type="ARBA" id="ARBA00004123"/>
    </source>
</evidence>
<dbReference type="AlphaFoldDB" id="A0AAD9MLZ1"/>
<protein>
    <recommendedName>
        <fullName evidence="6">Importin N-terminal domain-containing protein</fullName>
    </recommendedName>
</protein>
<dbReference type="InterPro" id="IPR016024">
    <property type="entry name" value="ARM-type_fold"/>
</dbReference>
<evidence type="ECO:0000256" key="5">
    <source>
        <dbReference type="SAM" id="MobiDB-lite"/>
    </source>
</evidence>
<dbReference type="Proteomes" id="UP001255856">
    <property type="component" value="Unassembled WGS sequence"/>
</dbReference>